<evidence type="ECO:0000256" key="3">
    <source>
        <dbReference type="SAM" id="MobiDB-lite"/>
    </source>
</evidence>
<keyword evidence="2" id="KW-0040">ANK repeat</keyword>
<dbReference type="InterPro" id="IPR027417">
    <property type="entry name" value="P-loop_NTPase"/>
</dbReference>
<evidence type="ECO:0000259" key="4">
    <source>
        <dbReference type="PROSITE" id="PS50837"/>
    </source>
</evidence>
<evidence type="ECO:0000256" key="1">
    <source>
        <dbReference type="ARBA" id="ARBA00022737"/>
    </source>
</evidence>
<dbReference type="Pfam" id="PF12796">
    <property type="entry name" value="Ank_2"/>
    <property type="match status" value="1"/>
</dbReference>
<dbReference type="SUPFAM" id="SSF48403">
    <property type="entry name" value="Ankyrin repeat"/>
    <property type="match status" value="2"/>
</dbReference>
<dbReference type="SUPFAM" id="SSF52540">
    <property type="entry name" value="P-loop containing nucleoside triphosphate hydrolases"/>
    <property type="match status" value="1"/>
</dbReference>
<sequence>MSNPENYTIGWVCALTTEFVAARAFFDETHEGPSHVSPKDDNSYALGRVGQHNVVMAVLPDGEYGTAAAATVAKDMLHSFPNVRIGLMVGIGGGAPSEKHDIRLGDVVVSSPCNGLGGVFQYDFGKTIQNQTFQDTRFLNQPPASLRTAVNAIQANYDLDGHSLAENAEAAINKIKKRKKFARPAPESDRLYRPEVVHPPDSSEACKSKAPGVTLPEKANLALQSPSTGKRASGNDSTQDTSPIRANIKRQKLSTWKASTVPLEDGGLPGHHEPTSDLHPGAIITCSDENIETLIVPRKPRTEDEDDPMIHYGLIASANQLMKDATVRDRLAAEKGVLCFEMEAAGLMNTFPCLVIRGICDYSDSHKNKDWQGFAAIMAAAYAKDLLRQISPNKVEAEKRIGDVVGILTKEVHGMNKKVDNIQQNAHDNAIRSWLSPPDPLTNLSQARKIRHVGTGNWFLKSFSYQQWLSGQRRHIWVRAFAGSGKTVLTSTILDDLQASTDHVVLSFFFDFRDKEKQTVNGMLRSLAFQLYRQAKGSAETLTEAFKIYGHGQPSSETLRDAILKMCETHDRILIVLDALDESTEWDDLLAWIEKTIHHSKLGRVQLLCTGRPEHGFIGKLPGLFGEKNCLDFNLTAVNADIGAYVKAELQKNPEFTGKKLSEDLRENIIHRLGNGAEGMFRWASCQLDTLAGCVSPMAMEQALKNLPKDLNTTYKRMIDSIPKELKDDAKRLLQFLVYSERTVTLGEAIDFIATQIDTEPRGFDVKRRVFDKASVLKHCPGLVTTSGGGYEIIQLAHFSVKEYLCGHDGFDTSQANFVIMRTCIYYLRSASKASIFAYGLELRYYALVYWLHHAALAEGGETDSATTTIVEALHTRANCRNLTRRFASVDGYTSTYTGPMDYACLGRRKPELEQTVQSLRRMGANANELFWACAFGLCRTAQRLLNEGAKAKFQHWFYGNPLTAACWGGSIETVQLLFQSGADVNAQGGFYGSALIAACARGSLPIVQFLLDSSANVNARGGFYSHALIAASFQGHMEVVQLLLRYGADVNARGEWLADALTAASRHYNLPIMQILLVNGADVNASGGPTGDVFSATIWSLSAELRRLLLSSGNSIRHFEGGHNDNALSAAASNGWRSSLQGVKLLLDRGPIPRYVA</sequence>
<accession>A0AAW0QKC8</accession>
<dbReference type="PROSITE" id="PS50837">
    <property type="entry name" value="NACHT"/>
    <property type="match status" value="1"/>
</dbReference>
<dbReference type="PROSITE" id="PS50297">
    <property type="entry name" value="ANK_REP_REGION"/>
    <property type="match status" value="1"/>
</dbReference>
<feature type="compositionally biased region" description="Polar residues" evidence="3">
    <location>
        <begin position="222"/>
        <end position="244"/>
    </location>
</feature>
<dbReference type="AlphaFoldDB" id="A0AAW0QKC8"/>
<dbReference type="SUPFAM" id="SSF53167">
    <property type="entry name" value="Purine and uridine phosphorylases"/>
    <property type="match status" value="1"/>
</dbReference>
<dbReference type="PANTHER" id="PTHR46082">
    <property type="entry name" value="ATP/GTP-BINDING PROTEIN-RELATED"/>
    <property type="match status" value="1"/>
</dbReference>
<evidence type="ECO:0000256" key="2">
    <source>
        <dbReference type="PROSITE-ProRule" id="PRU00023"/>
    </source>
</evidence>
<dbReference type="Pfam" id="PF24883">
    <property type="entry name" value="NPHP3_N"/>
    <property type="match status" value="1"/>
</dbReference>
<name>A0AAW0QKC8_9PEZI</name>
<proteinExistence type="predicted"/>
<reference evidence="5 6" key="1">
    <citation type="submission" date="2023-01" db="EMBL/GenBank/DDBJ databases">
        <title>Analysis of 21 Apiospora genomes using comparative genomics revels a genus with tremendous synthesis potential of carbohydrate active enzymes and secondary metabolites.</title>
        <authorList>
            <person name="Sorensen T."/>
        </authorList>
    </citation>
    <scope>NUCLEOTIDE SEQUENCE [LARGE SCALE GENOMIC DNA]</scope>
    <source>
        <strain evidence="5 6">CBS 117206</strain>
    </source>
</reference>
<evidence type="ECO:0000313" key="5">
    <source>
        <dbReference type="EMBL" id="KAK8099831.1"/>
    </source>
</evidence>
<feature type="compositionally biased region" description="Basic and acidic residues" evidence="3">
    <location>
        <begin position="186"/>
        <end position="198"/>
    </location>
</feature>
<gene>
    <name evidence="5" type="ORF">PG999_010205</name>
</gene>
<dbReference type="InterPro" id="IPR053137">
    <property type="entry name" value="NLR-like"/>
</dbReference>
<dbReference type="Pfam" id="PF00023">
    <property type="entry name" value="Ank"/>
    <property type="match status" value="1"/>
</dbReference>
<dbReference type="SMART" id="SM00248">
    <property type="entry name" value="ANK"/>
    <property type="match status" value="6"/>
</dbReference>
<dbReference type="Gene3D" id="3.40.50.1580">
    <property type="entry name" value="Nucleoside phosphorylase domain"/>
    <property type="match status" value="1"/>
</dbReference>
<dbReference type="Gene3D" id="3.40.50.300">
    <property type="entry name" value="P-loop containing nucleotide triphosphate hydrolases"/>
    <property type="match status" value="1"/>
</dbReference>
<evidence type="ECO:0000313" key="6">
    <source>
        <dbReference type="Proteomes" id="UP001392437"/>
    </source>
</evidence>
<protein>
    <recommendedName>
        <fullName evidence="4">NACHT domain-containing protein</fullName>
    </recommendedName>
</protein>
<dbReference type="InterPro" id="IPR056884">
    <property type="entry name" value="NPHP3-like_N"/>
</dbReference>
<feature type="domain" description="NACHT" evidence="4">
    <location>
        <begin position="474"/>
        <end position="613"/>
    </location>
</feature>
<dbReference type="EMBL" id="JAQQWP010000009">
    <property type="protein sequence ID" value="KAK8099831.1"/>
    <property type="molecule type" value="Genomic_DNA"/>
</dbReference>
<dbReference type="PROSITE" id="PS50088">
    <property type="entry name" value="ANK_REPEAT"/>
    <property type="match status" value="2"/>
</dbReference>
<dbReference type="PANTHER" id="PTHR46082:SF11">
    <property type="entry name" value="AAA+ ATPASE DOMAIN-CONTAINING PROTEIN-RELATED"/>
    <property type="match status" value="1"/>
</dbReference>
<dbReference type="Gene3D" id="1.25.40.20">
    <property type="entry name" value="Ankyrin repeat-containing domain"/>
    <property type="match status" value="1"/>
</dbReference>
<dbReference type="GO" id="GO:0009116">
    <property type="term" value="P:nucleoside metabolic process"/>
    <property type="evidence" value="ECO:0007669"/>
    <property type="project" value="InterPro"/>
</dbReference>
<comment type="caution">
    <text evidence="5">The sequence shown here is derived from an EMBL/GenBank/DDBJ whole genome shotgun (WGS) entry which is preliminary data.</text>
</comment>
<organism evidence="5 6">
    <name type="scientific">Apiospora kogelbergensis</name>
    <dbReference type="NCBI Taxonomy" id="1337665"/>
    <lineage>
        <taxon>Eukaryota</taxon>
        <taxon>Fungi</taxon>
        <taxon>Dikarya</taxon>
        <taxon>Ascomycota</taxon>
        <taxon>Pezizomycotina</taxon>
        <taxon>Sordariomycetes</taxon>
        <taxon>Xylariomycetidae</taxon>
        <taxon>Amphisphaeriales</taxon>
        <taxon>Apiosporaceae</taxon>
        <taxon>Apiospora</taxon>
    </lineage>
</organism>
<dbReference type="GO" id="GO:0003824">
    <property type="term" value="F:catalytic activity"/>
    <property type="evidence" value="ECO:0007669"/>
    <property type="project" value="InterPro"/>
</dbReference>
<keyword evidence="1" id="KW-0677">Repeat</keyword>
<feature type="region of interest" description="Disordered" evidence="3">
    <location>
        <begin position="180"/>
        <end position="249"/>
    </location>
</feature>
<dbReference type="Proteomes" id="UP001392437">
    <property type="component" value="Unassembled WGS sequence"/>
</dbReference>
<feature type="repeat" description="ANK" evidence="2">
    <location>
        <begin position="961"/>
        <end position="990"/>
    </location>
</feature>
<dbReference type="InterPro" id="IPR002110">
    <property type="entry name" value="Ankyrin_rpt"/>
</dbReference>
<dbReference type="InterPro" id="IPR007111">
    <property type="entry name" value="NACHT_NTPase"/>
</dbReference>
<dbReference type="InterPro" id="IPR035994">
    <property type="entry name" value="Nucleoside_phosphorylase_sf"/>
</dbReference>
<dbReference type="InterPro" id="IPR036770">
    <property type="entry name" value="Ankyrin_rpt-contain_sf"/>
</dbReference>
<keyword evidence="6" id="KW-1185">Reference proteome</keyword>
<feature type="repeat" description="ANK" evidence="2">
    <location>
        <begin position="1028"/>
        <end position="1056"/>
    </location>
</feature>